<dbReference type="EMBL" id="JAUHHV010000002">
    <property type="protein sequence ID" value="KAK1432065.1"/>
    <property type="molecule type" value="Genomic_DNA"/>
</dbReference>
<evidence type="ECO:0000313" key="3">
    <source>
        <dbReference type="Proteomes" id="UP001229421"/>
    </source>
</evidence>
<accession>A0AAD8KYG6</accession>
<protein>
    <submittedName>
        <fullName evidence="2">Uncharacterized protein</fullName>
    </submittedName>
</protein>
<evidence type="ECO:0000256" key="1">
    <source>
        <dbReference type="SAM" id="MobiDB-lite"/>
    </source>
</evidence>
<name>A0AAD8KYG6_TARER</name>
<feature type="region of interest" description="Disordered" evidence="1">
    <location>
        <begin position="1"/>
        <end position="158"/>
    </location>
</feature>
<gene>
    <name evidence="2" type="ORF">QVD17_08955</name>
</gene>
<organism evidence="2 3">
    <name type="scientific">Tagetes erecta</name>
    <name type="common">African marigold</name>
    <dbReference type="NCBI Taxonomy" id="13708"/>
    <lineage>
        <taxon>Eukaryota</taxon>
        <taxon>Viridiplantae</taxon>
        <taxon>Streptophyta</taxon>
        <taxon>Embryophyta</taxon>
        <taxon>Tracheophyta</taxon>
        <taxon>Spermatophyta</taxon>
        <taxon>Magnoliopsida</taxon>
        <taxon>eudicotyledons</taxon>
        <taxon>Gunneridae</taxon>
        <taxon>Pentapetalae</taxon>
        <taxon>asterids</taxon>
        <taxon>campanulids</taxon>
        <taxon>Asterales</taxon>
        <taxon>Asteraceae</taxon>
        <taxon>Asteroideae</taxon>
        <taxon>Heliantheae alliance</taxon>
        <taxon>Tageteae</taxon>
        <taxon>Tagetes</taxon>
    </lineage>
</organism>
<sequence length="158" mass="17752">MMKYRRNERIGIKKSFSWTNDPSTPIILDDGDNYKVNTMTRKPDVQKGIKRKSPVDGGDTDMSSDDNIFEEVKNDEHLSDDNEDGSEAEDNENLMDENEDGTGQNNDGGDDNDCENDGENDDMNEDKVDNDCENNGENDCENDDDGNVDGENKKVTQI</sequence>
<feature type="compositionally biased region" description="Basic and acidic residues" evidence="1">
    <location>
        <begin position="70"/>
        <end position="80"/>
    </location>
</feature>
<feature type="compositionally biased region" description="Acidic residues" evidence="1">
    <location>
        <begin position="81"/>
        <end position="100"/>
    </location>
</feature>
<keyword evidence="3" id="KW-1185">Reference proteome</keyword>
<evidence type="ECO:0000313" key="2">
    <source>
        <dbReference type="EMBL" id="KAK1432065.1"/>
    </source>
</evidence>
<comment type="caution">
    <text evidence="2">The sequence shown here is derived from an EMBL/GenBank/DDBJ whole genome shotgun (WGS) entry which is preliminary data.</text>
</comment>
<reference evidence="2" key="1">
    <citation type="journal article" date="2023" name="bioRxiv">
        <title>Improved chromosome-level genome assembly for marigold (Tagetes erecta).</title>
        <authorList>
            <person name="Jiang F."/>
            <person name="Yuan L."/>
            <person name="Wang S."/>
            <person name="Wang H."/>
            <person name="Xu D."/>
            <person name="Wang A."/>
            <person name="Fan W."/>
        </authorList>
    </citation>
    <scope>NUCLEOTIDE SEQUENCE</scope>
    <source>
        <strain evidence="2">WSJ</strain>
        <tissue evidence="2">Leaf</tissue>
    </source>
</reference>
<feature type="compositionally biased region" description="Acidic residues" evidence="1">
    <location>
        <begin position="58"/>
        <end position="69"/>
    </location>
</feature>
<dbReference type="AlphaFoldDB" id="A0AAD8KYG6"/>
<feature type="compositionally biased region" description="Basic and acidic residues" evidence="1">
    <location>
        <begin position="1"/>
        <end position="11"/>
    </location>
</feature>
<proteinExistence type="predicted"/>
<feature type="compositionally biased region" description="Acidic residues" evidence="1">
    <location>
        <begin position="131"/>
        <end position="148"/>
    </location>
</feature>
<dbReference type="Proteomes" id="UP001229421">
    <property type="component" value="Unassembled WGS sequence"/>
</dbReference>
<feature type="compositionally biased region" description="Acidic residues" evidence="1">
    <location>
        <begin position="108"/>
        <end position="124"/>
    </location>
</feature>